<evidence type="ECO:0000313" key="4">
    <source>
        <dbReference type="Proteomes" id="UP000180175"/>
    </source>
</evidence>
<reference evidence="3 4" key="3">
    <citation type="journal article" date="2019" name="Int. J. Syst. Evol. Microbiol.">
        <title>Anaerobacillus isosaccharinicus sp. nov., an alkaliphilic bacterium which degrades isosaccharinic acid.</title>
        <authorList>
            <person name="Bassil N.M."/>
            <person name="Lloyd J.R."/>
        </authorList>
    </citation>
    <scope>NUCLEOTIDE SEQUENCE [LARGE SCALE GENOMIC DNA]</scope>
    <source>
        <strain evidence="3 4">NB2006</strain>
    </source>
</reference>
<dbReference type="RefSeq" id="WP_071318355.1">
    <property type="nucleotide sequence ID" value="NZ_CP063356.2"/>
</dbReference>
<feature type="domain" description="Actin-like protein N-terminal" evidence="1">
    <location>
        <begin position="6"/>
        <end position="145"/>
    </location>
</feature>
<evidence type="ECO:0000313" key="3">
    <source>
        <dbReference type="EMBL" id="QOY37025.1"/>
    </source>
</evidence>
<gene>
    <name evidence="3" type="ORF">AWH56_005100</name>
    <name evidence="2" type="ORF">AWH56_18055</name>
</gene>
<dbReference type="InterPro" id="IPR040607">
    <property type="entry name" value="ALP_N"/>
</dbReference>
<organism evidence="2 4">
    <name type="scientific">Anaerobacillus isosaccharinicus</name>
    <dbReference type="NCBI Taxonomy" id="1532552"/>
    <lineage>
        <taxon>Bacteria</taxon>
        <taxon>Bacillati</taxon>
        <taxon>Bacillota</taxon>
        <taxon>Bacilli</taxon>
        <taxon>Bacillales</taxon>
        <taxon>Bacillaceae</taxon>
        <taxon>Anaerobacillus</taxon>
    </lineage>
</organism>
<evidence type="ECO:0000259" key="1">
    <source>
        <dbReference type="Pfam" id="PF17989"/>
    </source>
</evidence>
<dbReference type="CDD" id="cd10227">
    <property type="entry name" value="ASKHA_NBD_ParM-like"/>
    <property type="match status" value="1"/>
</dbReference>
<dbReference type="OrthoDB" id="2677727at2"/>
<dbReference type="KEGG" id="aia:AWH56_005100"/>
<sequence length="264" mass="29924">MNIIGGDFGRKNVKIFTGQKMFHFSSVVGEARERNLDNGYFRGDLEVEFESEKYYVGDLAERESDFRRYMMTKHKHHDDTKLLALTALHQADVTEVRLITGLPVTSHKEENKKKLKQLLQGRHEIVVNGEKKTIIIMSVDVTVEGGAAFWSKPQDGLIRVVDGGSKTINYVTLNNRRYVDRESGTLDFGFETNKSTNDKQLVARVAGELGKKWEAEDVIWTVGGKASVLADYLQPYFENVAPMPNALYANAMGYYKMGRVIYNV</sequence>
<dbReference type="EMBL" id="CP063356">
    <property type="protein sequence ID" value="QOY37025.1"/>
    <property type="molecule type" value="Genomic_DNA"/>
</dbReference>
<name>A0A1S2L947_9BACI</name>
<reference evidence="2 4" key="1">
    <citation type="submission" date="2016-10" db="EMBL/GenBank/DDBJ databases">
        <title>Draft genome sequences of four alkaliphilic bacteria belonging to the Anaerobacillus genus.</title>
        <authorList>
            <person name="Bassil N.M."/>
            <person name="Lloyd J.R."/>
        </authorList>
    </citation>
    <scope>NUCLEOTIDE SEQUENCE [LARGE SCALE GENOMIC DNA]</scope>
    <source>
        <strain evidence="2 4">NB2006</strain>
    </source>
</reference>
<keyword evidence="4" id="KW-1185">Reference proteome</keyword>
<evidence type="ECO:0000313" key="2">
    <source>
        <dbReference type="EMBL" id="OIJ09018.1"/>
    </source>
</evidence>
<protein>
    <submittedName>
        <fullName evidence="3">ParM/StbA family protein</fullName>
    </submittedName>
</protein>
<dbReference type="EMBL" id="LQXD01000157">
    <property type="protein sequence ID" value="OIJ09018.1"/>
    <property type="molecule type" value="Genomic_DNA"/>
</dbReference>
<reference evidence="3 4" key="2">
    <citation type="journal article" date="2017" name="Genome Announc.">
        <title>Draft Genome Sequences of Four Alkaliphilic Bacteria Belonging to the Anaerobacillus Genus.</title>
        <authorList>
            <person name="Bassil N.M."/>
            <person name="Lloyd J.R."/>
        </authorList>
    </citation>
    <scope>NUCLEOTIDE SEQUENCE [LARGE SCALE GENOMIC DNA]</scope>
    <source>
        <strain evidence="3 4">NB2006</strain>
    </source>
</reference>
<proteinExistence type="predicted"/>
<reference evidence="3" key="4">
    <citation type="submission" date="2020-10" db="EMBL/GenBank/DDBJ databases">
        <authorList>
            <person name="Bassil N.M."/>
            <person name="Lloyd J.R."/>
        </authorList>
    </citation>
    <scope>NUCLEOTIDE SEQUENCE</scope>
    <source>
        <strain evidence="3">NB2006</strain>
    </source>
</reference>
<accession>A0A1S2L947</accession>
<dbReference type="Pfam" id="PF17989">
    <property type="entry name" value="ALP_N"/>
    <property type="match status" value="1"/>
</dbReference>
<dbReference type="Gene3D" id="3.30.420.40">
    <property type="match status" value="1"/>
</dbReference>
<dbReference type="Proteomes" id="UP000180175">
    <property type="component" value="Chromosome"/>
</dbReference>
<dbReference type="AlphaFoldDB" id="A0A1S2L947"/>
<dbReference type="SUPFAM" id="SSF53067">
    <property type="entry name" value="Actin-like ATPase domain"/>
    <property type="match status" value="2"/>
</dbReference>
<dbReference type="InterPro" id="IPR043129">
    <property type="entry name" value="ATPase_NBD"/>
</dbReference>